<dbReference type="Proteomes" id="UP000824112">
    <property type="component" value="Unassembled WGS sequence"/>
</dbReference>
<reference evidence="2" key="1">
    <citation type="submission" date="2020-10" db="EMBL/GenBank/DDBJ databases">
        <authorList>
            <person name="Gilroy R."/>
        </authorList>
    </citation>
    <scope>NUCLEOTIDE SEQUENCE</scope>
    <source>
        <strain evidence="2">CHK158-818</strain>
    </source>
</reference>
<evidence type="ECO:0000313" key="3">
    <source>
        <dbReference type="Proteomes" id="UP000824112"/>
    </source>
</evidence>
<proteinExistence type="predicted"/>
<reference evidence="2" key="2">
    <citation type="journal article" date="2021" name="PeerJ">
        <title>Extensive microbial diversity within the chicken gut microbiome revealed by metagenomics and culture.</title>
        <authorList>
            <person name="Gilroy R."/>
            <person name="Ravi A."/>
            <person name="Getino M."/>
            <person name="Pursley I."/>
            <person name="Horton D.L."/>
            <person name="Alikhan N.F."/>
            <person name="Baker D."/>
            <person name="Gharbi K."/>
            <person name="Hall N."/>
            <person name="Watson M."/>
            <person name="Adriaenssens E.M."/>
            <person name="Foster-Nyarko E."/>
            <person name="Jarju S."/>
            <person name="Secka A."/>
            <person name="Antonio M."/>
            <person name="Oren A."/>
            <person name="Chaudhuri R.R."/>
            <person name="La Ragione R."/>
            <person name="Hildebrand F."/>
            <person name="Pallen M.J."/>
        </authorList>
    </citation>
    <scope>NUCLEOTIDE SEQUENCE</scope>
    <source>
        <strain evidence="2">CHK158-818</strain>
    </source>
</reference>
<evidence type="ECO:0008006" key="4">
    <source>
        <dbReference type="Google" id="ProtNLM"/>
    </source>
</evidence>
<name>A0A9D1M9V8_9BACT</name>
<evidence type="ECO:0000313" key="2">
    <source>
        <dbReference type="EMBL" id="HIU56157.1"/>
    </source>
</evidence>
<organism evidence="2 3">
    <name type="scientific">Candidatus Gallibacteroides avistercoris</name>
    <dbReference type="NCBI Taxonomy" id="2840833"/>
    <lineage>
        <taxon>Bacteria</taxon>
        <taxon>Pseudomonadati</taxon>
        <taxon>Bacteroidota</taxon>
        <taxon>Bacteroidia</taxon>
        <taxon>Bacteroidales</taxon>
        <taxon>Bacteroidaceae</taxon>
        <taxon>Bacteroidaceae incertae sedis</taxon>
        <taxon>Candidatus Gallibacteroides</taxon>
    </lineage>
</organism>
<accession>A0A9D1M9V8</accession>
<evidence type="ECO:0000256" key="1">
    <source>
        <dbReference type="SAM" id="MobiDB-lite"/>
    </source>
</evidence>
<comment type="caution">
    <text evidence="2">The sequence shown here is derived from an EMBL/GenBank/DDBJ whole genome shotgun (WGS) entry which is preliminary data.</text>
</comment>
<protein>
    <recommendedName>
        <fullName evidence="4">Large polyvalent protein associated domain-containing protein</fullName>
    </recommendedName>
</protein>
<sequence>MINRNFLYPEDPDQESWAVHDEELQKRFGKKPLYGSWWKGLLQPKVTSDKTPSVDEPGNYVYADGEQKTETDTGNLGLEMWKNSGNSLNLSRKSVVPDTLTGFGEGFKQYGKRWKNDMSYNWGRVQRWWNDEELTKQGFSSILPEWNYWKELRPSDWESALKQMEEEYDAVKKNAEEDSWQRDRKDWLEGRINALERMVEMRKNSYSPEQIEAEIKNWSEKGGPGIQRMKAALREEDRELKPTKGWATVGDVAAGVAQNMVPIAAGVAFPPAAPALGVLNVGALAGQNYAQAQKKVDRYEEMNDIKVPEVERMSYALLSTGLDFALETLMQGRYLGNMVTPAKRALTSHALEQLYSNPGARREMTDLVRRYTSNLNKETLKGLTKDVALEGSTESLSSVGRDMAEMLYLHQEDYPELSYIFNNALSSGMSGMAMGSVFGGASRLGQRWLNNRRQQFKGLVSVGDWEGEPVEITGENDRGMLDILLPDGRIKTVAPDEVRNVHTVDSDLLGNGPSKQTGLYPYDPRERKTKNNYRTDEFLYRDPDRFWQALEDGKFDSPDHPMTPEERHRKRVELEKFWKEEMSAKSGETGRRELDQRQIWHLLEKYSKYSKKELKTYAQDFLKKMNLDVDIYDTIEDIPPLDRFLMMNRDLHYTGFLSPISGRPAIILEYIDSPYQLEKTILHEKIGHEGIRVVFGDKANQFYEDLFYSMPPDDQVSYLREYGNPIKAADEYLAYTFTVLNPDPTFWDAFKANFRDIIRKRLGHDIRFSDEDLRYLIWKAKRRVQAGESLEEMLKKRESRALIDNQFISDKRILKDYDFEEEYGLKKRGKKRK</sequence>
<feature type="region of interest" description="Disordered" evidence="1">
    <location>
        <begin position="504"/>
        <end position="527"/>
    </location>
</feature>
<gene>
    <name evidence="2" type="ORF">IAB03_10185</name>
</gene>
<dbReference type="EMBL" id="DVNA01000234">
    <property type="protein sequence ID" value="HIU56157.1"/>
    <property type="molecule type" value="Genomic_DNA"/>
</dbReference>
<dbReference type="AlphaFoldDB" id="A0A9D1M9V8"/>